<keyword evidence="12" id="KW-0175">Coiled coil</keyword>
<dbReference type="GO" id="GO:0005886">
    <property type="term" value="C:plasma membrane"/>
    <property type="evidence" value="ECO:0007669"/>
    <property type="project" value="UniProtKB-SubCell"/>
</dbReference>
<dbReference type="InterPro" id="IPR036890">
    <property type="entry name" value="HATPase_C_sf"/>
</dbReference>
<dbReference type="Pfam" id="PF02518">
    <property type="entry name" value="HATPase_c"/>
    <property type="match status" value="1"/>
</dbReference>
<dbReference type="PROSITE" id="PS50109">
    <property type="entry name" value="HIS_KIN"/>
    <property type="match status" value="1"/>
</dbReference>
<evidence type="ECO:0000313" key="14">
    <source>
        <dbReference type="EMBL" id="QGZ66117.1"/>
    </source>
</evidence>
<keyword evidence="7" id="KW-0547">Nucleotide-binding</keyword>
<organism evidence="14 15">
    <name type="scientific">Paraburkholderia acidisoli</name>
    <dbReference type="NCBI Taxonomy" id="2571748"/>
    <lineage>
        <taxon>Bacteria</taxon>
        <taxon>Pseudomonadati</taxon>
        <taxon>Pseudomonadota</taxon>
        <taxon>Betaproteobacteria</taxon>
        <taxon>Burkholderiales</taxon>
        <taxon>Burkholderiaceae</taxon>
        <taxon>Paraburkholderia</taxon>
    </lineage>
</organism>
<dbReference type="InterPro" id="IPR004358">
    <property type="entry name" value="Sig_transdc_His_kin-like_C"/>
</dbReference>
<evidence type="ECO:0000256" key="1">
    <source>
        <dbReference type="ARBA" id="ARBA00000085"/>
    </source>
</evidence>
<evidence type="ECO:0000256" key="4">
    <source>
        <dbReference type="ARBA" id="ARBA00022475"/>
    </source>
</evidence>
<dbReference type="CDD" id="cd00082">
    <property type="entry name" value="HisKA"/>
    <property type="match status" value="1"/>
</dbReference>
<keyword evidence="6" id="KW-0808">Transferase</keyword>
<dbReference type="SUPFAM" id="SSF55785">
    <property type="entry name" value="PYP-like sensor domain (PAS domain)"/>
    <property type="match status" value="1"/>
</dbReference>
<reference evidence="14 15" key="1">
    <citation type="submission" date="2019-12" db="EMBL/GenBank/DDBJ databases">
        <title>Paraburkholderia acidiphila 7Q-K02 sp. nov and Paraburkholderia acidisoli DHF22 sp. nov., two strains isolated from forest soil.</title>
        <authorList>
            <person name="Gao Z."/>
            <person name="Qiu L."/>
        </authorList>
    </citation>
    <scope>NUCLEOTIDE SEQUENCE [LARGE SCALE GENOMIC DNA]</scope>
    <source>
        <strain evidence="14 15">DHF22</strain>
    </source>
</reference>
<dbReference type="GO" id="GO:0005524">
    <property type="term" value="F:ATP binding"/>
    <property type="evidence" value="ECO:0007669"/>
    <property type="project" value="UniProtKB-KW"/>
</dbReference>
<dbReference type="InterPro" id="IPR036097">
    <property type="entry name" value="HisK_dim/P_sf"/>
</dbReference>
<dbReference type="Gene3D" id="3.30.565.10">
    <property type="entry name" value="Histidine kinase-like ATPase, C-terminal domain"/>
    <property type="match status" value="1"/>
</dbReference>
<dbReference type="Pfam" id="PF08448">
    <property type="entry name" value="PAS_4"/>
    <property type="match status" value="1"/>
</dbReference>
<keyword evidence="8 14" id="KW-0418">Kinase</keyword>
<evidence type="ECO:0000256" key="5">
    <source>
        <dbReference type="ARBA" id="ARBA00022553"/>
    </source>
</evidence>
<evidence type="ECO:0000256" key="12">
    <source>
        <dbReference type="SAM" id="Coils"/>
    </source>
</evidence>
<protein>
    <recommendedName>
        <fullName evidence="3">histidine kinase</fullName>
        <ecNumber evidence="3">2.7.13.3</ecNumber>
    </recommendedName>
</protein>
<evidence type="ECO:0000256" key="7">
    <source>
        <dbReference type="ARBA" id="ARBA00022741"/>
    </source>
</evidence>
<keyword evidence="5" id="KW-0597">Phosphoprotein</keyword>
<keyword evidence="9" id="KW-0067">ATP-binding</keyword>
<keyword evidence="4" id="KW-1003">Cell membrane</keyword>
<evidence type="ECO:0000313" key="15">
    <source>
        <dbReference type="Proteomes" id="UP000433577"/>
    </source>
</evidence>
<dbReference type="Pfam" id="PF00512">
    <property type="entry name" value="HisKA"/>
    <property type="match status" value="1"/>
</dbReference>
<dbReference type="SUPFAM" id="SSF47384">
    <property type="entry name" value="Homodimeric domain of signal transducing histidine kinase"/>
    <property type="match status" value="1"/>
</dbReference>
<dbReference type="PANTHER" id="PTHR43547:SF2">
    <property type="entry name" value="HYBRID SIGNAL TRANSDUCTION HISTIDINE KINASE C"/>
    <property type="match status" value="1"/>
</dbReference>
<dbReference type="OrthoDB" id="9813151at2"/>
<feature type="domain" description="Histidine kinase" evidence="13">
    <location>
        <begin position="303"/>
        <end position="518"/>
    </location>
</feature>
<dbReference type="Gene3D" id="3.30.450.20">
    <property type="entry name" value="PAS domain"/>
    <property type="match status" value="1"/>
</dbReference>
<evidence type="ECO:0000256" key="8">
    <source>
        <dbReference type="ARBA" id="ARBA00022777"/>
    </source>
</evidence>
<name>A0A7Z2GQN8_9BURK</name>
<evidence type="ECO:0000259" key="13">
    <source>
        <dbReference type="PROSITE" id="PS50109"/>
    </source>
</evidence>
<comment type="subcellular location">
    <subcellularLocation>
        <location evidence="2">Cell membrane</location>
    </subcellularLocation>
</comment>
<proteinExistence type="predicted"/>
<gene>
    <name evidence="14" type="ORF">FAZ98_30335</name>
</gene>
<keyword evidence="15" id="KW-1185">Reference proteome</keyword>
<dbReference type="GO" id="GO:0000155">
    <property type="term" value="F:phosphorelay sensor kinase activity"/>
    <property type="evidence" value="ECO:0007669"/>
    <property type="project" value="InterPro"/>
</dbReference>
<evidence type="ECO:0000256" key="10">
    <source>
        <dbReference type="ARBA" id="ARBA00023012"/>
    </source>
</evidence>
<sequence length="518" mass="55252">MAADCRGRPLSDFQAVLEHFAEPWLVLDDKLALVCANAAWRERFMGTASAGAPLPANGAVAAVVAHLRASRVPLSRVFRLDLALADSRDGGRRYWRMHASPLPADGDRAALMALRFEDVTAQLDAGETERREKAKLRSYARLGEILARQTGTKTAATRSTLNGNIDPTLALAELGVWQIDLASGSVECNDRCLRDLALEPLADAKRFGEAVQLSAANLQRVQAGESFESELRVDHADGPHWVLVRGSGSAQDDGLTGRVGGITLDITSRKKHELELSALADKERDAREQSEALARAMDEFVAAVSHELRSPLNAIISWGELLRLSSDPAAVTKAGDAIRRNGRQLSLMVDDLLDSGAIASGKLSVQLQPLDLGALATLAAEDVRKQAERKNLTLDASQVSSCTVMADEGRIRQVIWNLLSNAIKFTEAGGVRIALAADGSAARLSVEDTGRGIPAAQLPQIFGRFVQIDARSSGRAGGLGLGLWLVKHIVELHGGTVSVTSEGAGHGSTFTVTLPLLA</sequence>
<dbReference type="SMART" id="SM00387">
    <property type="entry name" value="HATPase_c"/>
    <property type="match status" value="1"/>
</dbReference>
<dbReference type="InterPro" id="IPR003661">
    <property type="entry name" value="HisK_dim/P_dom"/>
</dbReference>
<evidence type="ECO:0000256" key="2">
    <source>
        <dbReference type="ARBA" id="ARBA00004236"/>
    </source>
</evidence>
<comment type="catalytic activity">
    <reaction evidence="1">
        <text>ATP + protein L-histidine = ADP + protein N-phospho-L-histidine.</text>
        <dbReference type="EC" id="2.7.13.3"/>
    </reaction>
</comment>
<evidence type="ECO:0000256" key="3">
    <source>
        <dbReference type="ARBA" id="ARBA00012438"/>
    </source>
</evidence>
<dbReference type="InterPro" id="IPR013656">
    <property type="entry name" value="PAS_4"/>
</dbReference>
<keyword evidence="10" id="KW-0902">Two-component regulatory system</keyword>
<feature type="coiled-coil region" evidence="12">
    <location>
        <begin position="269"/>
        <end position="299"/>
    </location>
</feature>
<dbReference type="SMART" id="SM00388">
    <property type="entry name" value="HisKA"/>
    <property type="match status" value="1"/>
</dbReference>
<accession>A0A7Z2GQN8</accession>
<keyword evidence="11" id="KW-0472">Membrane</keyword>
<dbReference type="InterPro" id="IPR003594">
    <property type="entry name" value="HATPase_dom"/>
</dbReference>
<dbReference type="Gene3D" id="1.10.287.130">
    <property type="match status" value="1"/>
</dbReference>
<dbReference type="PRINTS" id="PR00344">
    <property type="entry name" value="BCTRLSENSOR"/>
</dbReference>
<dbReference type="InterPro" id="IPR035965">
    <property type="entry name" value="PAS-like_dom_sf"/>
</dbReference>
<dbReference type="Proteomes" id="UP000433577">
    <property type="component" value="Chromosome 4"/>
</dbReference>
<dbReference type="FunFam" id="3.30.565.10:FF:000023">
    <property type="entry name" value="PAS domain-containing sensor histidine kinase"/>
    <property type="match status" value="1"/>
</dbReference>
<evidence type="ECO:0000256" key="11">
    <source>
        <dbReference type="ARBA" id="ARBA00023136"/>
    </source>
</evidence>
<dbReference type="EC" id="2.7.13.3" evidence="3"/>
<dbReference type="KEGG" id="pacs:FAZ98_30335"/>
<evidence type="ECO:0000256" key="6">
    <source>
        <dbReference type="ARBA" id="ARBA00022679"/>
    </source>
</evidence>
<dbReference type="AlphaFoldDB" id="A0A7Z2GQN8"/>
<dbReference type="InterPro" id="IPR005467">
    <property type="entry name" value="His_kinase_dom"/>
</dbReference>
<dbReference type="EMBL" id="CP046916">
    <property type="protein sequence ID" value="QGZ66117.1"/>
    <property type="molecule type" value="Genomic_DNA"/>
</dbReference>
<dbReference type="SUPFAM" id="SSF55874">
    <property type="entry name" value="ATPase domain of HSP90 chaperone/DNA topoisomerase II/histidine kinase"/>
    <property type="match status" value="1"/>
</dbReference>
<dbReference type="PANTHER" id="PTHR43547">
    <property type="entry name" value="TWO-COMPONENT HISTIDINE KINASE"/>
    <property type="match status" value="1"/>
</dbReference>
<evidence type="ECO:0000256" key="9">
    <source>
        <dbReference type="ARBA" id="ARBA00022840"/>
    </source>
</evidence>